<accession>A0A7W9A2K7</accession>
<dbReference type="SUPFAM" id="SSF53474">
    <property type="entry name" value="alpha/beta-Hydrolases"/>
    <property type="match status" value="1"/>
</dbReference>
<feature type="domain" description="Peptidase S9 prolyl oligopeptidase catalytic" evidence="3">
    <location>
        <begin position="461"/>
        <end position="669"/>
    </location>
</feature>
<name>A0A7W9A2K7_9CAUL</name>
<feature type="signal peptide" evidence="2">
    <location>
        <begin position="1"/>
        <end position="23"/>
    </location>
</feature>
<gene>
    <name evidence="4" type="ORF">FHS65_001021</name>
</gene>
<proteinExistence type="predicted"/>
<feature type="chain" id="PRO_5030592751" evidence="2">
    <location>
        <begin position="24"/>
        <end position="673"/>
    </location>
</feature>
<dbReference type="PANTHER" id="PTHR42776:SF27">
    <property type="entry name" value="DIPEPTIDYL PEPTIDASE FAMILY MEMBER 6"/>
    <property type="match status" value="1"/>
</dbReference>
<dbReference type="RefSeq" id="WP_123287728.1">
    <property type="nucleotide sequence ID" value="NZ_JACIJB010000002.1"/>
</dbReference>
<dbReference type="EMBL" id="JACIJB010000002">
    <property type="protein sequence ID" value="MBB5660281.1"/>
    <property type="molecule type" value="Genomic_DNA"/>
</dbReference>
<dbReference type="Proteomes" id="UP000548978">
    <property type="component" value="Unassembled WGS sequence"/>
</dbReference>
<dbReference type="GO" id="GO:0004252">
    <property type="term" value="F:serine-type endopeptidase activity"/>
    <property type="evidence" value="ECO:0007669"/>
    <property type="project" value="TreeGrafter"/>
</dbReference>
<dbReference type="GO" id="GO:0006508">
    <property type="term" value="P:proteolysis"/>
    <property type="evidence" value="ECO:0007669"/>
    <property type="project" value="InterPro"/>
</dbReference>
<keyword evidence="1" id="KW-0378">Hydrolase</keyword>
<evidence type="ECO:0000313" key="4">
    <source>
        <dbReference type="EMBL" id="MBB5660281.1"/>
    </source>
</evidence>
<comment type="caution">
    <text evidence="4">The sequence shown here is derived from an EMBL/GenBank/DDBJ whole genome shotgun (WGS) entry which is preliminary data.</text>
</comment>
<dbReference type="InterPro" id="IPR001375">
    <property type="entry name" value="Peptidase_S9_cat"/>
</dbReference>
<dbReference type="OrthoDB" id="128799at2"/>
<dbReference type="InterPro" id="IPR029058">
    <property type="entry name" value="AB_hydrolase_fold"/>
</dbReference>
<dbReference type="Pfam" id="PF00326">
    <property type="entry name" value="Peptidase_S9"/>
    <property type="match status" value="1"/>
</dbReference>
<dbReference type="Gene3D" id="3.40.50.1820">
    <property type="entry name" value="alpha/beta hydrolase"/>
    <property type="match status" value="1"/>
</dbReference>
<dbReference type="AlphaFoldDB" id="A0A7W9A2K7"/>
<keyword evidence="2" id="KW-0732">Signal</keyword>
<evidence type="ECO:0000259" key="3">
    <source>
        <dbReference type="Pfam" id="PF00326"/>
    </source>
</evidence>
<reference evidence="4 5" key="1">
    <citation type="submission" date="2020-08" db="EMBL/GenBank/DDBJ databases">
        <title>Genomic Encyclopedia of Type Strains, Phase IV (KMG-IV): sequencing the most valuable type-strain genomes for metagenomic binning, comparative biology and taxonomic classification.</title>
        <authorList>
            <person name="Goeker M."/>
        </authorList>
    </citation>
    <scope>NUCLEOTIDE SEQUENCE [LARGE SCALE GENOMIC DNA]</scope>
    <source>
        <strain evidence="4 5">DSM 24448</strain>
    </source>
</reference>
<protein>
    <submittedName>
        <fullName evidence="4">Pimeloyl-ACP methyl ester carboxylesterase</fullName>
    </submittedName>
</protein>
<evidence type="ECO:0000313" key="5">
    <source>
        <dbReference type="Proteomes" id="UP000548978"/>
    </source>
</evidence>
<organism evidence="4 5">
    <name type="scientific">Brevundimonas halotolerans</name>
    <dbReference type="NCBI Taxonomy" id="69670"/>
    <lineage>
        <taxon>Bacteria</taxon>
        <taxon>Pseudomonadati</taxon>
        <taxon>Pseudomonadota</taxon>
        <taxon>Alphaproteobacteria</taxon>
        <taxon>Caulobacterales</taxon>
        <taxon>Caulobacteraceae</taxon>
        <taxon>Brevundimonas</taxon>
    </lineage>
</organism>
<sequence>MGQQLTRIGAGFAVMLAALAVLASVTPSTAQILPVEEFARRPALAHVSLSPSGRYLAYVAQDDSTANLAVRDLVTGETSALFGSQARERFGGVYIDWVEWKGDDLLIMGATRLEVTRYRGEADGAIRTANYGRSLLAIPRNGGDIRRLEGPLARAGRPGDLLDILPDQPGHILITHMDASGDLNVARVDVRSGESELIVEGDPRVISYLTDEQGDVVGRLVYRGIRGRVLVMQARDADGGWTETFRLHRDEIRDFPRFRFLGPTDQPSQVYVAVRPEEGAPEDTYGVHVFDFATRTMGPAIWRHGTYDVADIVLNGDGSGLAAGCYWADVYRCDFIDPDQERVMAGIRRFFGAGFSTSVVSQSEAGDKWLIWASSPSNAGQYYLFDLTALKMELVGSLFPGLPEARLGQMRRIDYAATDGLALTAYLTQPPGTNDGDRPPLIVMPHGGPETSDHLKWDTWTQFFASRGYQVLQPNFRGSSGQGRNFAEAGYRQWGGLMQDDVTSAVQHLIDQGLADPDRICIVGASYGGYAALMGPATRPDLYRCAIAIAGPSDLVDMMNWERREAGDDTDRYEYWVRSIGDPREDRAALEAVSPVRLVEGWTTPVLLIHGERDDVVPVAQSRDMNRALRRAGADVELLILEEAGHADWERREEIAVMQAMEAFLAEHLPVAP</sequence>
<evidence type="ECO:0000256" key="1">
    <source>
        <dbReference type="ARBA" id="ARBA00022801"/>
    </source>
</evidence>
<keyword evidence="5" id="KW-1185">Reference proteome</keyword>
<dbReference type="SUPFAM" id="SSF82171">
    <property type="entry name" value="DPP6 N-terminal domain-like"/>
    <property type="match status" value="1"/>
</dbReference>
<dbReference type="PANTHER" id="PTHR42776">
    <property type="entry name" value="SERINE PEPTIDASE S9 FAMILY MEMBER"/>
    <property type="match status" value="1"/>
</dbReference>
<evidence type="ECO:0000256" key="2">
    <source>
        <dbReference type="SAM" id="SignalP"/>
    </source>
</evidence>